<proteinExistence type="predicted"/>
<organism evidence="2 3">
    <name type="scientific">Pseudoduganella chitinolytica</name>
    <dbReference type="NCBI Taxonomy" id="34070"/>
    <lineage>
        <taxon>Bacteria</taxon>
        <taxon>Pseudomonadati</taxon>
        <taxon>Pseudomonadota</taxon>
        <taxon>Betaproteobacteria</taxon>
        <taxon>Burkholderiales</taxon>
        <taxon>Oxalobacteraceae</taxon>
        <taxon>Telluria group</taxon>
        <taxon>Pseudoduganella</taxon>
    </lineage>
</organism>
<evidence type="ECO:0000313" key="2">
    <source>
        <dbReference type="EMBL" id="WEF35317.1"/>
    </source>
</evidence>
<dbReference type="Proteomes" id="UP001216510">
    <property type="component" value="Chromosome"/>
</dbReference>
<sequence>MFPKPPRPVPPPRAVATQVVRQQASRPRDLHVLTVPTVPTAPAAPAPDEVTRQPDGNAQP</sequence>
<reference evidence="2 3" key="1">
    <citation type="submission" date="2023-02" db="EMBL/GenBank/DDBJ databases">
        <title>Gemone sequence of Telluria chitinolytica ACM 3522T.</title>
        <authorList>
            <person name="Frediansyah A."/>
            <person name="Miess H."/>
            <person name="Gross H."/>
        </authorList>
    </citation>
    <scope>NUCLEOTIDE SEQUENCE [LARGE SCALE GENOMIC DNA]</scope>
    <source>
        <strain evidence="2 3">ACM 3522</strain>
    </source>
</reference>
<dbReference type="EMBL" id="CP119083">
    <property type="protein sequence ID" value="WEF35317.1"/>
    <property type="molecule type" value="Genomic_DNA"/>
</dbReference>
<gene>
    <name evidence="2" type="ORF">PX653_11350</name>
</gene>
<name>A0ABY8BKW3_9BURK</name>
<protein>
    <submittedName>
        <fullName evidence="2">Uncharacterized protein</fullName>
    </submittedName>
</protein>
<keyword evidence="3" id="KW-1185">Reference proteome</keyword>
<feature type="compositionally biased region" description="Low complexity" evidence="1">
    <location>
        <begin position="36"/>
        <end position="48"/>
    </location>
</feature>
<evidence type="ECO:0000256" key="1">
    <source>
        <dbReference type="SAM" id="MobiDB-lite"/>
    </source>
</evidence>
<feature type="region of interest" description="Disordered" evidence="1">
    <location>
        <begin position="36"/>
        <end position="60"/>
    </location>
</feature>
<dbReference type="RefSeq" id="WP_277417981.1">
    <property type="nucleotide sequence ID" value="NZ_CP119083.1"/>
</dbReference>
<evidence type="ECO:0000313" key="3">
    <source>
        <dbReference type="Proteomes" id="UP001216510"/>
    </source>
</evidence>
<accession>A0ABY8BKW3</accession>